<accession>A0A364Y5V9</accession>
<evidence type="ECO:0000313" key="1">
    <source>
        <dbReference type="EMBL" id="RAW01615.1"/>
    </source>
</evidence>
<reference evidence="1 2" key="1">
    <citation type="submission" date="2018-06" db="EMBL/GenBank/DDBJ databases">
        <title>Chryseolinea flavus sp. nov., a member of the phylum Bacteroidetes isolated from soil.</title>
        <authorList>
            <person name="Li Y."/>
            <person name="Wang J."/>
        </authorList>
    </citation>
    <scope>NUCLEOTIDE SEQUENCE [LARGE SCALE GENOMIC DNA]</scope>
    <source>
        <strain evidence="1 2">SDU1-6</strain>
    </source>
</reference>
<proteinExistence type="predicted"/>
<dbReference type="EMBL" id="QMFY01000003">
    <property type="protein sequence ID" value="RAW01615.1"/>
    <property type="molecule type" value="Genomic_DNA"/>
</dbReference>
<protein>
    <recommendedName>
        <fullName evidence="3">GLPGLI family protein</fullName>
    </recommendedName>
</protein>
<organism evidence="1 2">
    <name type="scientific">Pseudochryseolinea flava</name>
    <dbReference type="NCBI Taxonomy" id="2059302"/>
    <lineage>
        <taxon>Bacteria</taxon>
        <taxon>Pseudomonadati</taxon>
        <taxon>Bacteroidota</taxon>
        <taxon>Cytophagia</taxon>
        <taxon>Cytophagales</taxon>
        <taxon>Fulvivirgaceae</taxon>
        <taxon>Pseudochryseolinea</taxon>
    </lineage>
</organism>
<evidence type="ECO:0008006" key="3">
    <source>
        <dbReference type="Google" id="ProtNLM"/>
    </source>
</evidence>
<sequence length="218" mass="25006">MEKKENCMTVKRVLWIIVCVAWVNVAQSQSLVKASAIHYQVEIDIRKFDPANGKALPDPIIKFETDAYYSDSHVRTFNRRVKSVEDYDLTLRQRLYDQASTSEYNVDHEAKFMVLKEAHVYKPKSTGKKKTILNYACKEYTVTDFQGRQLSFWVTDKLGKNVSPWGNFQIEGTALEITSSFGVHFIAAEFATGEVDGHFFDVPSDYQIDKIPFPTKAK</sequence>
<name>A0A364Y5V9_9BACT</name>
<dbReference type="Proteomes" id="UP000251889">
    <property type="component" value="Unassembled WGS sequence"/>
</dbReference>
<evidence type="ECO:0000313" key="2">
    <source>
        <dbReference type="Proteomes" id="UP000251889"/>
    </source>
</evidence>
<keyword evidence="2" id="KW-1185">Reference proteome</keyword>
<gene>
    <name evidence="1" type="ORF">DQQ10_08130</name>
</gene>
<comment type="caution">
    <text evidence="1">The sequence shown here is derived from an EMBL/GenBank/DDBJ whole genome shotgun (WGS) entry which is preliminary data.</text>
</comment>
<dbReference type="AlphaFoldDB" id="A0A364Y5V9"/>